<evidence type="ECO:0000313" key="2">
    <source>
        <dbReference type="EMBL" id="AUZ88737.1"/>
    </source>
</evidence>
<keyword evidence="1" id="KW-1133">Transmembrane helix</keyword>
<feature type="transmembrane region" description="Helical" evidence="1">
    <location>
        <begin position="14"/>
        <end position="33"/>
    </location>
</feature>
<reference evidence="2 3" key="1">
    <citation type="submission" date="2017-11" db="EMBL/GenBank/DDBJ databases">
        <title>Draft genome of Arthrobacter agilis strain UMCV2, a plant growth-promoting rhizobacterium and biocontrol capacity of phytopathogenic fungi.</title>
        <authorList>
            <person name="Martinez-Camara R."/>
            <person name="Santoyo G."/>
            <person name="Moreno-Hagelsieb G."/>
            <person name="Valencia-Cantero E."/>
        </authorList>
    </citation>
    <scope>NUCLEOTIDE SEQUENCE [LARGE SCALE GENOMIC DNA]</scope>
    <source>
        <strain evidence="2 3">UMCV2</strain>
    </source>
</reference>
<feature type="transmembrane region" description="Helical" evidence="1">
    <location>
        <begin position="120"/>
        <end position="140"/>
    </location>
</feature>
<name>A0A2L0UHM8_9MICC</name>
<dbReference type="AlphaFoldDB" id="A0A2L0UHM8"/>
<feature type="transmembrane region" description="Helical" evidence="1">
    <location>
        <begin position="146"/>
        <end position="166"/>
    </location>
</feature>
<evidence type="ECO:0008006" key="4">
    <source>
        <dbReference type="Google" id="ProtNLM"/>
    </source>
</evidence>
<protein>
    <recommendedName>
        <fullName evidence="4">Polysaccharide biosynthesis protein</fullName>
    </recommendedName>
</protein>
<keyword evidence="1" id="KW-0812">Transmembrane</keyword>
<evidence type="ECO:0000256" key="1">
    <source>
        <dbReference type="SAM" id="Phobius"/>
    </source>
</evidence>
<dbReference type="EMBL" id="CP024915">
    <property type="protein sequence ID" value="AUZ88737.1"/>
    <property type="molecule type" value="Genomic_DNA"/>
</dbReference>
<sequence length="190" mass="19388">PSAPPAAAGELEVARVYAAPALLLIGGLSSFLFSSYARDSSKPLQELVHRADRAVTALVVLAIVGSAGALLLLPVAGPLLTGRMPDPLAVTGWLCLSLGIGVSIPYGSLAAVRGKAATVFGVRLGESALSLALAVVAVALSDTFVLAPLCCAIGSLIGAICLRLVVLRPRRVTSSTPSSAPQKRRFETHV</sequence>
<gene>
    <name evidence="2" type="ORF">CVO76_14605</name>
</gene>
<dbReference type="RefSeq" id="WP_208739922.1">
    <property type="nucleotide sequence ID" value="NZ_CP024915.1"/>
</dbReference>
<organism evidence="2 3">
    <name type="scientific">Arthrobacter agilis</name>
    <dbReference type="NCBI Taxonomy" id="37921"/>
    <lineage>
        <taxon>Bacteria</taxon>
        <taxon>Bacillati</taxon>
        <taxon>Actinomycetota</taxon>
        <taxon>Actinomycetes</taxon>
        <taxon>Micrococcales</taxon>
        <taxon>Micrococcaceae</taxon>
        <taxon>Arthrobacter</taxon>
    </lineage>
</organism>
<evidence type="ECO:0000313" key="3">
    <source>
        <dbReference type="Proteomes" id="UP000239187"/>
    </source>
</evidence>
<keyword evidence="1" id="KW-0472">Membrane</keyword>
<accession>A0A2L0UHM8</accession>
<feature type="non-terminal residue" evidence="2">
    <location>
        <position position="1"/>
    </location>
</feature>
<proteinExistence type="predicted"/>
<dbReference type="Proteomes" id="UP000239187">
    <property type="component" value="Chromosome"/>
</dbReference>
<feature type="transmembrane region" description="Helical" evidence="1">
    <location>
        <begin position="54"/>
        <end position="76"/>
    </location>
</feature>
<feature type="transmembrane region" description="Helical" evidence="1">
    <location>
        <begin position="88"/>
        <end position="108"/>
    </location>
</feature>